<evidence type="ECO:0000313" key="3">
    <source>
        <dbReference type="EMBL" id="CAI9754075.1"/>
    </source>
</evidence>
<evidence type="ECO:0000256" key="1">
    <source>
        <dbReference type="SAM" id="MobiDB-lite"/>
    </source>
</evidence>
<sequence>MGSALSNAANGVGTLIGNGLAAPFKALFGGSCEGVCSGTWDVECFIEHLCFSSLFQLLMVMGLCYLTLIFLYLLFKVGICQCIGRSLIKICWGSCQAYWFALEDMTCFLWYKLKNVERVNHRRRRRFQDVEVGYTISSSDEEDEERKNLGMLYSDIEMSSSRMSKKRKFVRTHRQQGRGQHQHRHRHGRRRSKKKQQRFNRNRHAEPTAISFKKRRIM</sequence>
<keyword evidence="4" id="KW-1185">Reference proteome</keyword>
<organism evidence="3 4">
    <name type="scientific">Fraxinus pennsylvanica</name>
    <dbReference type="NCBI Taxonomy" id="56036"/>
    <lineage>
        <taxon>Eukaryota</taxon>
        <taxon>Viridiplantae</taxon>
        <taxon>Streptophyta</taxon>
        <taxon>Embryophyta</taxon>
        <taxon>Tracheophyta</taxon>
        <taxon>Spermatophyta</taxon>
        <taxon>Magnoliopsida</taxon>
        <taxon>eudicotyledons</taxon>
        <taxon>Gunneridae</taxon>
        <taxon>Pentapetalae</taxon>
        <taxon>asterids</taxon>
        <taxon>lamiids</taxon>
        <taxon>Lamiales</taxon>
        <taxon>Oleaceae</taxon>
        <taxon>Oleeae</taxon>
        <taxon>Fraxinus</taxon>
    </lineage>
</organism>
<reference evidence="3" key="1">
    <citation type="submission" date="2023-05" db="EMBL/GenBank/DDBJ databases">
        <authorList>
            <person name="Huff M."/>
        </authorList>
    </citation>
    <scope>NUCLEOTIDE SEQUENCE</scope>
</reference>
<proteinExistence type="predicted"/>
<feature type="region of interest" description="Disordered" evidence="1">
    <location>
        <begin position="160"/>
        <end position="218"/>
    </location>
</feature>
<accession>A0AAD2DJG4</accession>
<keyword evidence="2" id="KW-0812">Transmembrane</keyword>
<gene>
    <name evidence="3" type="ORF">FPE_LOCUS1506</name>
</gene>
<dbReference type="AlphaFoldDB" id="A0AAD2DJG4"/>
<dbReference type="Proteomes" id="UP000834106">
    <property type="component" value="Chromosome 1"/>
</dbReference>
<dbReference type="PANTHER" id="PTHR35278">
    <property type="entry name" value="TRANSMEMBRANE PROTEIN-RELATED"/>
    <property type="match status" value="1"/>
</dbReference>
<dbReference type="EMBL" id="OU503036">
    <property type="protein sequence ID" value="CAI9754075.1"/>
    <property type="molecule type" value="Genomic_DNA"/>
</dbReference>
<name>A0AAD2DJG4_9LAMI</name>
<dbReference type="PANTHER" id="PTHR35278:SF4">
    <property type="entry name" value="TRANSMEMBRANE PROTEIN"/>
    <property type="match status" value="1"/>
</dbReference>
<evidence type="ECO:0000313" key="4">
    <source>
        <dbReference type="Proteomes" id="UP000834106"/>
    </source>
</evidence>
<feature type="compositionally biased region" description="Basic residues" evidence="1">
    <location>
        <begin position="163"/>
        <end position="202"/>
    </location>
</feature>
<feature type="transmembrane region" description="Helical" evidence="2">
    <location>
        <begin position="54"/>
        <end position="75"/>
    </location>
</feature>
<keyword evidence="2" id="KW-0472">Membrane</keyword>
<keyword evidence="2" id="KW-1133">Transmembrane helix</keyword>
<protein>
    <submittedName>
        <fullName evidence="3">Uncharacterized protein</fullName>
    </submittedName>
</protein>
<evidence type="ECO:0000256" key="2">
    <source>
        <dbReference type="SAM" id="Phobius"/>
    </source>
</evidence>